<dbReference type="Proteomes" id="UP001056291">
    <property type="component" value="Chromosome"/>
</dbReference>
<protein>
    <submittedName>
        <fullName evidence="4">GNAT family N-acetyltransferase</fullName>
        <ecNumber evidence="4">2.3.1.-</ecNumber>
    </submittedName>
</protein>
<dbReference type="InterPro" id="IPR016181">
    <property type="entry name" value="Acyl_CoA_acyltransferase"/>
</dbReference>
<dbReference type="PROSITE" id="PS51186">
    <property type="entry name" value="GNAT"/>
    <property type="match status" value="1"/>
</dbReference>
<sequence>MIRHFKPEDTDNLINIWRMANAIAHPFLPTAFVKRVENDMRSLYLPNAETWVLENNGTNIGFTALIGNEIGGLFLNPAFHGQGFGRALVDHAFELKGPLKVEVFEKNMIGRRFYDGYGFIELKQHLHGASGETVLTLFKD</sequence>
<dbReference type="PANTHER" id="PTHR43800:SF1">
    <property type="entry name" value="PEPTIDYL-LYSINE N-ACETYLTRANSFERASE YJAB"/>
    <property type="match status" value="1"/>
</dbReference>
<dbReference type="CDD" id="cd04301">
    <property type="entry name" value="NAT_SF"/>
    <property type="match status" value="1"/>
</dbReference>
<evidence type="ECO:0000313" key="5">
    <source>
        <dbReference type="Proteomes" id="UP001056291"/>
    </source>
</evidence>
<evidence type="ECO:0000313" key="4">
    <source>
        <dbReference type="EMBL" id="USG59531.1"/>
    </source>
</evidence>
<name>A0ABY4W4E4_9PROT</name>
<dbReference type="SUPFAM" id="SSF55729">
    <property type="entry name" value="Acyl-CoA N-acyltransferases (Nat)"/>
    <property type="match status" value="1"/>
</dbReference>
<dbReference type="RefSeq" id="WP_251932252.1">
    <property type="nucleotide sequence ID" value="NZ_CP098747.1"/>
</dbReference>
<evidence type="ECO:0000256" key="2">
    <source>
        <dbReference type="ARBA" id="ARBA00023315"/>
    </source>
</evidence>
<evidence type="ECO:0000256" key="1">
    <source>
        <dbReference type="ARBA" id="ARBA00022679"/>
    </source>
</evidence>
<accession>A0ABY4W4E4</accession>
<proteinExistence type="predicted"/>
<dbReference type="Pfam" id="PF13508">
    <property type="entry name" value="Acetyltransf_7"/>
    <property type="match status" value="1"/>
</dbReference>
<reference evidence="4" key="1">
    <citation type="submission" date="2022-06" db="EMBL/GenBank/DDBJ databases">
        <title>Sneathiella actinostolidae sp. nov., isolated from a sea anemonein the Western Pacific Ocean.</title>
        <authorList>
            <person name="Wei M.J."/>
        </authorList>
    </citation>
    <scope>NUCLEOTIDE SEQUENCE</scope>
    <source>
        <strain evidence="4">PHK-P5</strain>
    </source>
</reference>
<dbReference type="PANTHER" id="PTHR43800">
    <property type="entry name" value="PEPTIDYL-LYSINE N-ACETYLTRANSFERASE YJAB"/>
    <property type="match status" value="1"/>
</dbReference>
<dbReference type="EMBL" id="CP098747">
    <property type="protein sequence ID" value="USG59531.1"/>
    <property type="molecule type" value="Genomic_DNA"/>
</dbReference>
<keyword evidence="1 4" id="KW-0808">Transferase</keyword>
<keyword evidence="2 4" id="KW-0012">Acyltransferase</keyword>
<organism evidence="4 5">
    <name type="scientific">Sneathiella marina</name>
    <dbReference type="NCBI Taxonomy" id="2950108"/>
    <lineage>
        <taxon>Bacteria</taxon>
        <taxon>Pseudomonadati</taxon>
        <taxon>Pseudomonadota</taxon>
        <taxon>Alphaproteobacteria</taxon>
        <taxon>Sneathiellales</taxon>
        <taxon>Sneathiellaceae</taxon>
        <taxon>Sneathiella</taxon>
    </lineage>
</organism>
<dbReference type="InterPro" id="IPR000182">
    <property type="entry name" value="GNAT_dom"/>
</dbReference>
<dbReference type="EC" id="2.3.1.-" evidence="4"/>
<dbReference type="GO" id="GO:0016746">
    <property type="term" value="F:acyltransferase activity"/>
    <property type="evidence" value="ECO:0007669"/>
    <property type="project" value="UniProtKB-KW"/>
</dbReference>
<feature type="domain" description="N-acetyltransferase" evidence="3">
    <location>
        <begin position="1"/>
        <end position="140"/>
    </location>
</feature>
<gene>
    <name evidence="4" type="ORF">NBZ79_10055</name>
</gene>
<dbReference type="Gene3D" id="3.40.630.30">
    <property type="match status" value="1"/>
</dbReference>
<keyword evidence="5" id="KW-1185">Reference proteome</keyword>
<evidence type="ECO:0000259" key="3">
    <source>
        <dbReference type="PROSITE" id="PS51186"/>
    </source>
</evidence>